<evidence type="ECO:0000256" key="5">
    <source>
        <dbReference type="ARBA" id="ARBA00022729"/>
    </source>
</evidence>
<name>A0ABR1JR65_9AGAR</name>
<sequence length="554" mass="60618">MLQRMHNISSWRGTAAIVQLIFLGAVVAGNSITTDGSSFDSTCLSLASQLSIPNATFTFSQSVVAGTPLIFPFRDLSCVLLNGQSLSVVVPVDICRVSLSVSTSDRSGINMETWLPRNWTGRFLSTGNGGLGGCIQYNDMIYGSALGFATVGADNGHNGATGNSFLNNPEVLEDFVYRSIHTNVLVGKEVTKQFYGTPHTKSYYLGCSTGGRQGLKSVQDFPEDFDGVVAGAPGNNWNNLMSWFDYLFTVTRNAFSPTFIPVDKWLGIIHSDILSQCDLIDGVQDGILEDPNLCEYNPDGLICQNGSDPSTCITEEQAETIKQIFSSFFIDGQFAYPRMQPGGENALWTTAVLGGDVVFFSADWFRFVVHSNPFLDVHTLGEADWELAQQLDPFNISTYKGDISAFKGRGGKLLTYHGQADSLVSPIISELYYDHVSNTMGISNADMDEFYRFFRISGMSHCSTGPGAWRIGQSFFGDNTELGGENLSPDRNVLMAMVQWVEEGAAPESILGIKFVGDSDEMGVEFSRRHCKFPLRNTYDGQGDSTKPESWSCQ</sequence>
<evidence type="ECO:0000256" key="2">
    <source>
        <dbReference type="ARBA" id="ARBA00022487"/>
    </source>
</evidence>
<evidence type="ECO:0000256" key="6">
    <source>
        <dbReference type="ARBA" id="ARBA00022801"/>
    </source>
</evidence>
<accession>A0ABR1JR65</accession>
<comment type="similarity">
    <text evidence="1 10">Belongs to the tannase family.</text>
</comment>
<keyword evidence="3" id="KW-0858">Xylan degradation</keyword>
<evidence type="ECO:0000313" key="12">
    <source>
        <dbReference type="Proteomes" id="UP001498398"/>
    </source>
</evidence>
<feature type="signal peptide" evidence="10">
    <location>
        <begin position="1"/>
        <end position="28"/>
    </location>
</feature>
<keyword evidence="5 10" id="KW-0732">Signal</keyword>
<dbReference type="SUPFAM" id="SSF53474">
    <property type="entry name" value="alpha/beta-Hydrolases"/>
    <property type="match status" value="1"/>
</dbReference>
<dbReference type="PANTHER" id="PTHR33938:SF15">
    <property type="entry name" value="FERULOYL ESTERASE B-RELATED"/>
    <property type="match status" value="1"/>
</dbReference>
<reference evidence="11 12" key="1">
    <citation type="submission" date="2024-01" db="EMBL/GenBank/DDBJ databases">
        <title>A draft genome for the cacao thread blight pathogen Marasmiellus scandens.</title>
        <authorList>
            <person name="Baruah I.K."/>
            <person name="Leung J."/>
            <person name="Bukari Y."/>
            <person name="Amoako-Attah I."/>
            <person name="Meinhardt L.W."/>
            <person name="Bailey B.A."/>
            <person name="Cohen S.P."/>
        </authorList>
    </citation>
    <scope>NUCLEOTIDE SEQUENCE [LARGE SCALE GENOMIC DNA]</scope>
    <source>
        <strain evidence="11 12">GH-19</strain>
    </source>
</reference>
<dbReference type="EC" id="3.1.1.-" evidence="10"/>
<dbReference type="Proteomes" id="UP001498398">
    <property type="component" value="Unassembled WGS sequence"/>
</dbReference>
<dbReference type="EMBL" id="JBANRG010000008">
    <property type="protein sequence ID" value="KAK7464294.1"/>
    <property type="molecule type" value="Genomic_DNA"/>
</dbReference>
<evidence type="ECO:0000256" key="4">
    <source>
        <dbReference type="ARBA" id="ARBA00022723"/>
    </source>
</evidence>
<keyword evidence="3" id="KW-0624">Polysaccharide degradation</keyword>
<keyword evidence="7" id="KW-0106">Calcium</keyword>
<dbReference type="Gene3D" id="3.40.50.1820">
    <property type="entry name" value="alpha/beta hydrolase"/>
    <property type="match status" value="1"/>
</dbReference>
<gene>
    <name evidence="11" type="ORF">VKT23_006461</name>
</gene>
<comment type="caution">
    <text evidence="11">The sequence shown here is derived from an EMBL/GenBank/DDBJ whole genome shotgun (WGS) entry which is preliminary data.</text>
</comment>
<evidence type="ECO:0000256" key="1">
    <source>
        <dbReference type="ARBA" id="ARBA00006249"/>
    </source>
</evidence>
<dbReference type="Pfam" id="PF07519">
    <property type="entry name" value="Tannase"/>
    <property type="match status" value="1"/>
</dbReference>
<keyword evidence="6 10" id="KW-0378">Hydrolase</keyword>
<dbReference type="PANTHER" id="PTHR33938">
    <property type="entry name" value="FERULOYL ESTERASE B-RELATED"/>
    <property type="match status" value="1"/>
</dbReference>
<keyword evidence="8" id="KW-1015">Disulfide bond</keyword>
<organism evidence="11 12">
    <name type="scientific">Marasmiellus scandens</name>
    <dbReference type="NCBI Taxonomy" id="2682957"/>
    <lineage>
        <taxon>Eukaryota</taxon>
        <taxon>Fungi</taxon>
        <taxon>Dikarya</taxon>
        <taxon>Basidiomycota</taxon>
        <taxon>Agaricomycotina</taxon>
        <taxon>Agaricomycetes</taxon>
        <taxon>Agaricomycetidae</taxon>
        <taxon>Agaricales</taxon>
        <taxon>Marasmiineae</taxon>
        <taxon>Omphalotaceae</taxon>
        <taxon>Marasmiellus</taxon>
    </lineage>
</organism>
<feature type="chain" id="PRO_5044962233" description="Carboxylic ester hydrolase" evidence="10">
    <location>
        <begin position="29"/>
        <end position="554"/>
    </location>
</feature>
<comment type="catalytic activity">
    <reaction evidence="9">
        <text>feruloyl-polysaccharide + H2O = ferulate + polysaccharide.</text>
        <dbReference type="EC" id="3.1.1.73"/>
    </reaction>
</comment>
<keyword evidence="3" id="KW-0119">Carbohydrate metabolism</keyword>
<evidence type="ECO:0000256" key="10">
    <source>
        <dbReference type="RuleBase" id="RU361238"/>
    </source>
</evidence>
<dbReference type="InterPro" id="IPR011118">
    <property type="entry name" value="Tannase/feruloyl_esterase"/>
</dbReference>
<keyword evidence="2" id="KW-0719">Serine esterase</keyword>
<keyword evidence="12" id="KW-1185">Reference proteome</keyword>
<proteinExistence type="inferred from homology"/>
<keyword evidence="4" id="KW-0479">Metal-binding</keyword>
<evidence type="ECO:0000256" key="8">
    <source>
        <dbReference type="ARBA" id="ARBA00023157"/>
    </source>
</evidence>
<evidence type="ECO:0000313" key="11">
    <source>
        <dbReference type="EMBL" id="KAK7464294.1"/>
    </source>
</evidence>
<evidence type="ECO:0000256" key="7">
    <source>
        <dbReference type="ARBA" id="ARBA00022837"/>
    </source>
</evidence>
<dbReference type="InterPro" id="IPR029058">
    <property type="entry name" value="AB_hydrolase_fold"/>
</dbReference>
<evidence type="ECO:0000256" key="3">
    <source>
        <dbReference type="ARBA" id="ARBA00022651"/>
    </source>
</evidence>
<evidence type="ECO:0000256" key="9">
    <source>
        <dbReference type="ARBA" id="ARBA00034075"/>
    </source>
</evidence>
<protein>
    <recommendedName>
        <fullName evidence="10">Carboxylic ester hydrolase</fullName>
        <ecNumber evidence="10">3.1.1.-</ecNumber>
    </recommendedName>
</protein>